<sequence>MNAAGVASQTTFNNALIGLCFIEWLEHSLCPTLKPVHVVVMDNLKVHNVVGVNEAIEPMLLYLPPYS</sequence>
<protein>
    <recommendedName>
        <fullName evidence="1">Tc1-like transposase DDE domain-containing protein</fullName>
    </recommendedName>
</protein>
<reference evidence="2 3" key="1">
    <citation type="submission" date="2018-05" db="EMBL/GenBank/DDBJ databases">
        <title>Lujinxingia marina gen. nov. sp. nov., a new facultative anaerobic member of the class Deltaproteobacteria, and proposal of Lujinxingaceae fam. nov.</title>
        <authorList>
            <person name="Li C.-M."/>
        </authorList>
    </citation>
    <scope>NUCLEOTIDE SEQUENCE [LARGE SCALE GENOMIC DNA]</scope>
    <source>
        <strain evidence="2 3">B210</strain>
    </source>
</reference>
<gene>
    <name evidence="2" type="ORF">DL240_18170</name>
</gene>
<name>A0A328C702_9DELT</name>
<dbReference type="EMBL" id="QHKO01000012">
    <property type="protein sequence ID" value="RAL20304.1"/>
    <property type="molecule type" value="Genomic_DNA"/>
</dbReference>
<comment type="caution">
    <text evidence="2">The sequence shown here is derived from an EMBL/GenBank/DDBJ whole genome shotgun (WGS) entry which is preliminary data.</text>
</comment>
<keyword evidence="3" id="KW-1185">Reference proteome</keyword>
<accession>A0A328C702</accession>
<evidence type="ECO:0000259" key="1">
    <source>
        <dbReference type="Pfam" id="PF13358"/>
    </source>
</evidence>
<dbReference type="Pfam" id="PF13358">
    <property type="entry name" value="DDE_3"/>
    <property type="match status" value="1"/>
</dbReference>
<proteinExistence type="predicted"/>
<evidence type="ECO:0000313" key="2">
    <source>
        <dbReference type="EMBL" id="RAL20304.1"/>
    </source>
</evidence>
<evidence type="ECO:0000313" key="3">
    <source>
        <dbReference type="Proteomes" id="UP000249169"/>
    </source>
</evidence>
<dbReference type="InterPro" id="IPR038717">
    <property type="entry name" value="Tc1-like_DDE_dom"/>
</dbReference>
<dbReference type="OrthoDB" id="5504200at2"/>
<dbReference type="AlphaFoldDB" id="A0A328C702"/>
<dbReference type="Proteomes" id="UP000249169">
    <property type="component" value="Unassembled WGS sequence"/>
</dbReference>
<feature type="domain" description="Tc1-like transposase DDE" evidence="1">
    <location>
        <begin position="10"/>
        <end position="67"/>
    </location>
</feature>
<organism evidence="2 3">
    <name type="scientific">Lujinxingia litoralis</name>
    <dbReference type="NCBI Taxonomy" id="2211119"/>
    <lineage>
        <taxon>Bacteria</taxon>
        <taxon>Deltaproteobacteria</taxon>
        <taxon>Bradymonadales</taxon>
        <taxon>Lujinxingiaceae</taxon>
        <taxon>Lujinxingia</taxon>
    </lineage>
</organism>